<evidence type="ECO:0008006" key="3">
    <source>
        <dbReference type="Google" id="ProtNLM"/>
    </source>
</evidence>
<keyword evidence="2" id="KW-1185">Reference proteome</keyword>
<evidence type="ECO:0000313" key="1">
    <source>
        <dbReference type="EMBL" id="SMH28849.1"/>
    </source>
</evidence>
<gene>
    <name evidence="1" type="ORF">SAMN04488700_0983</name>
</gene>
<dbReference type="EMBL" id="FXBJ01000002">
    <property type="protein sequence ID" value="SMH28849.1"/>
    <property type="molecule type" value="Genomic_DNA"/>
</dbReference>
<dbReference type="Pfam" id="PF08747">
    <property type="entry name" value="BrxB"/>
    <property type="match status" value="1"/>
</dbReference>
<accession>A0A1X7MXC6</accession>
<protein>
    <recommendedName>
        <fullName evidence="3">DUF1788 domain-containing protein</fullName>
    </recommendedName>
</protein>
<dbReference type="OrthoDB" id="1093513at2"/>
<organism evidence="1 2">
    <name type="scientific">Carnobacterium iners</name>
    <dbReference type="NCBI Taxonomy" id="1073423"/>
    <lineage>
        <taxon>Bacteria</taxon>
        <taxon>Bacillati</taxon>
        <taxon>Bacillota</taxon>
        <taxon>Bacilli</taxon>
        <taxon>Lactobacillales</taxon>
        <taxon>Carnobacteriaceae</taxon>
        <taxon>Carnobacterium</taxon>
    </lineage>
</organism>
<dbReference type="AlphaFoldDB" id="A0A1X7MXC6"/>
<dbReference type="STRING" id="1073423.SAMN04488700_0983"/>
<name>A0A1X7MXC6_9LACT</name>
<evidence type="ECO:0000313" key="2">
    <source>
        <dbReference type="Proteomes" id="UP000193435"/>
    </source>
</evidence>
<reference evidence="1 2" key="1">
    <citation type="submission" date="2017-04" db="EMBL/GenBank/DDBJ databases">
        <authorList>
            <person name="Afonso C.L."/>
            <person name="Miller P.J."/>
            <person name="Scott M.A."/>
            <person name="Spackman E."/>
            <person name="Goraichik I."/>
            <person name="Dimitrov K.M."/>
            <person name="Suarez D.L."/>
            <person name="Swayne D.E."/>
        </authorList>
    </citation>
    <scope>NUCLEOTIDE SEQUENCE [LARGE SCALE GENOMIC DNA]</scope>
    <source>
        <strain evidence="1 2">LMG26642</strain>
    </source>
</reference>
<proteinExistence type="predicted"/>
<dbReference type="InterPro" id="IPR014858">
    <property type="entry name" value="BrxB"/>
</dbReference>
<dbReference type="RefSeq" id="WP_085559184.1">
    <property type="nucleotide sequence ID" value="NZ_FOAH01000026.1"/>
</dbReference>
<dbReference type="Proteomes" id="UP000193435">
    <property type="component" value="Unassembled WGS sequence"/>
</dbReference>
<sequence length="193" mass="23029">MRTTQERLNSLQEKLMSPDFLEKQGLGNEMSYYIFDYDPKDELLIRKAIPEMTTYITKHTGDRHFQEFNLYDIIIHFFEERNYMQKNFRAEEKLGSERVIEKMQQGLKIATERDVIVNSIKEQLDEEAIILISGVGKAYPIIRSHVILNNLQSIVTHRPLIMFYPGRFENNTLKLFDIFHDDNYYRAFQIIPR</sequence>